<evidence type="ECO:0008006" key="9">
    <source>
        <dbReference type="Google" id="ProtNLM"/>
    </source>
</evidence>
<feature type="transmembrane region" description="Helical" evidence="6">
    <location>
        <begin position="122"/>
        <end position="142"/>
    </location>
</feature>
<evidence type="ECO:0000313" key="8">
    <source>
        <dbReference type="Proteomes" id="UP000050430"/>
    </source>
</evidence>
<feature type="transmembrane region" description="Helical" evidence="6">
    <location>
        <begin position="343"/>
        <end position="364"/>
    </location>
</feature>
<feature type="transmembrane region" description="Helical" evidence="6">
    <location>
        <begin position="430"/>
        <end position="451"/>
    </location>
</feature>
<keyword evidence="8" id="KW-1185">Reference proteome</keyword>
<protein>
    <recommendedName>
        <fullName evidence="9">Polysaccharide biosynthesis protein C-terminal domain-containing protein</fullName>
    </recommendedName>
</protein>
<evidence type="ECO:0000256" key="5">
    <source>
        <dbReference type="ARBA" id="ARBA00023136"/>
    </source>
</evidence>
<evidence type="ECO:0000313" key="7">
    <source>
        <dbReference type="EMBL" id="KPL71301.1"/>
    </source>
</evidence>
<evidence type="ECO:0000256" key="6">
    <source>
        <dbReference type="SAM" id="Phobius"/>
    </source>
</evidence>
<dbReference type="PANTHER" id="PTHR30250">
    <property type="entry name" value="PST FAMILY PREDICTED COLANIC ACID TRANSPORTER"/>
    <property type="match status" value="1"/>
</dbReference>
<keyword evidence="4 6" id="KW-1133">Transmembrane helix</keyword>
<dbReference type="Proteomes" id="UP000050430">
    <property type="component" value="Unassembled WGS sequence"/>
</dbReference>
<keyword evidence="2" id="KW-1003">Cell membrane</keyword>
<organism evidence="7 8">
    <name type="scientific">Leptolinea tardivitalis</name>
    <dbReference type="NCBI Taxonomy" id="229920"/>
    <lineage>
        <taxon>Bacteria</taxon>
        <taxon>Bacillati</taxon>
        <taxon>Chloroflexota</taxon>
        <taxon>Anaerolineae</taxon>
        <taxon>Anaerolineales</taxon>
        <taxon>Anaerolineaceae</taxon>
        <taxon>Leptolinea</taxon>
    </lineage>
</organism>
<dbReference type="GO" id="GO:0005886">
    <property type="term" value="C:plasma membrane"/>
    <property type="evidence" value="ECO:0007669"/>
    <property type="project" value="UniProtKB-SubCell"/>
</dbReference>
<dbReference type="AlphaFoldDB" id="A0A0P6WQZ6"/>
<sequence>MFTQFLEKIKKSIFKDIFSILTGTVLAQLINVIAIPIITRLYTPEQTGSLAIFISITGVLTIVSSLRYELAIILPDTFEEASNILVLCFLLVIFTTFLVWILTISVGNTFLKLLNASNLFTYLWVLPLLNFFTGIFQVISYWNTRFHKFGDVSIGRVTYSGITSSFQVGLGLINPPTIGILIHGVIWGNIASTLVLFTKTFWTDLQKILSAIDIELMKSLIYRYRKFPLYSTGSGILNYFSWQLPTLMLAAYFSPSVSGLYDLGNKILRMPMNLIGVTISQAFLPRAAEAQKEGHLSKLVENSLDYLVLFTLFPLLVLTITGSDLFFLLFGKEWAEAGVYTQILSIWMFFWFISSPISNIFLVLQKQEFSLKLDIVIFISRFISLLIGGISQNPRIAILLFALSGIIVYGFLCVMIMNISGANWKKLSQYIGKSLGAFIPLGCLLSFLTYLDFSREIILLIAFLGTSLYYSIIIWKRKWILKMMDKKLYQS</sequence>
<feature type="transmembrane region" description="Helical" evidence="6">
    <location>
        <begin position="227"/>
        <end position="255"/>
    </location>
</feature>
<dbReference type="OrthoDB" id="109075at2"/>
<comment type="caution">
    <text evidence="7">The sequence shown here is derived from an EMBL/GenBank/DDBJ whole genome shotgun (WGS) entry which is preliminary data.</text>
</comment>
<evidence type="ECO:0000256" key="2">
    <source>
        <dbReference type="ARBA" id="ARBA00022475"/>
    </source>
</evidence>
<comment type="subcellular location">
    <subcellularLocation>
        <location evidence="1">Cell membrane</location>
        <topology evidence="1">Multi-pass membrane protein</topology>
    </subcellularLocation>
</comment>
<dbReference type="STRING" id="229920.ADM99_11400"/>
<feature type="transmembrane region" description="Helical" evidence="6">
    <location>
        <begin position="371"/>
        <end position="390"/>
    </location>
</feature>
<keyword evidence="3 6" id="KW-0812">Transmembrane</keyword>
<dbReference type="RefSeq" id="WP_062423423.1">
    <property type="nucleotide sequence ID" value="NZ_BBYA01000015.1"/>
</dbReference>
<evidence type="ECO:0000256" key="1">
    <source>
        <dbReference type="ARBA" id="ARBA00004651"/>
    </source>
</evidence>
<gene>
    <name evidence="7" type="ORF">ADM99_11400</name>
</gene>
<proteinExistence type="predicted"/>
<dbReference type="EMBL" id="LGCK01000011">
    <property type="protein sequence ID" value="KPL71301.1"/>
    <property type="molecule type" value="Genomic_DNA"/>
</dbReference>
<feature type="transmembrane region" description="Helical" evidence="6">
    <location>
        <begin position="396"/>
        <end position="418"/>
    </location>
</feature>
<dbReference type="PANTHER" id="PTHR30250:SF28">
    <property type="entry name" value="POLYSACCHARIDE BIOSYNTHESIS PROTEIN"/>
    <property type="match status" value="1"/>
</dbReference>
<accession>A0A0P6WQZ6</accession>
<feature type="transmembrane region" description="Helical" evidence="6">
    <location>
        <begin position="457"/>
        <end position="475"/>
    </location>
</feature>
<reference evidence="7 8" key="1">
    <citation type="submission" date="2015-07" db="EMBL/GenBank/DDBJ databases">
        <title>Genome sequence of Leptolinea tardivitalis DSM 16556.</title>
        <authorList>
            <person name="Hemp J."/>
            <person name="Ward L.M."/>
            <person name="Pace L.A."/>
            <person name="Fischer W.W."/>
        </authorList>
    </citation>
    <scope>NUCLEOTIDE SEQUENCE [LARGE SCALE GENOMIC DNA]</scope>
    <source>
        <strain evidence="7 8">YMTK-2</strain>
    </source>
</reference>
<dbReference type="Pfam" id="PF13440">
    <property type="entry name" value="Polysacc_synt_3"/>
    <property type="match status" value="1"/>
</dbReference>
<feature type="transmembrane region" description="Helical" evidence="6">
    <location>
        <begin position="17"/>
        <end position="38"/>
    </location>
</feature>
<evidence type="ECO:0000256" key="3">
    <source>
        <dbReference type="ARBA" id="ARBA00022692"/>
    </source>
</evidence>
<feature type="transmembrane region" description="Helical" evidence="6">
    <location>
        <begin position="82"/>
        <end position="102"/>
    </location>
</feature>
<feature type="transmembrane region" description="Helical" evidence="6">
    <location>
        <begin position="306"/>
        <end position="331"/>
    </location>
</feature>
<name>A0A0P6WQZ6_9CHLR</name>
<feature type="transmembrane region" description="Helical" evidence="6">
    <location>
        <begin position="50"/>
        <end position="70"/>
    </location>
</feature>
<evidence type="ECO:0000256" key="4">
    <source>
        <dbReference type="ARBA" id="ARBA00022989"/>
    </source>
</evidence>
<keyword evidence="5 6" id="KW-0472">Membrane</keyword>
<dbReference type="InterPro" id="IPR050833">
    <property type="entry name" value="Poly_Biosynth_Transport"/>
</dbReference>